<evidence type="ECO:0000313" key="1">
    <source>
        <dbReference type="EMBL" id="GAF81588.1"/>
    </source>
</evidence>
<dbReference type="AlphaFoldDB" id="X0SKH9"/>
<protein>
    <submittedName>
        <fullName evidence="1">Uncharacterized protein</fullName>
    </submittedName>
</protein>
<dbReference type="EMBL" id="BARS01002129">
    <property type="protein sequence ID" value="GAF81588.1"/>
    <property type="molecule type" value="Genomic_DNA"/>
</dbReference>
<organism evidence="1">
    <name type="scientific">marine sediment metagenome</name>
    <dbReference type="NCBI Taxonomy" id="412755"/>
    <lineage>
        <taxon>unclassified sequences</taxon>
        <taxon>metagenomes</taxon>
        <taxon>ecological metagenomes</taxon>
    </lineage>
</organism>
<sequence length="71" mass="8589">MNRAVFYLVGFWVGYFYANQTKDQEQTKTHFNPYVWHKKGPIEIDLTFENPTTKKVTFKNMEYEKCNTDQK</sequence>
<accession>X0SKH9</accession>
<gene>
    <name evidence="1" type="ORF">S01H1_03982</name>
</gene>
<proteinExistence type="predicted"/>
<reference evidence="1" key="1">
    <citation type="journal article" date="2014" name="Front. Microbiol.">
        <title>High frequency of phylogenetically diverse reductive dehalogenase-homologous genes in deep subseafloor sedimentary metagenomes.</title>
        <authorList>
            <person name="Kawai M."/>
            <person name="Futagami T."/>
            <person name="Toyoda A."/>
            <person name="Takaki Y."/>
            <person name="Nishi S."/>
            <person name="Hori S."/>
            <person name="Arai W."/>
            <person name="Tsubouchi T."/>
            <person name="Morono Y."/>
            <person name="Uchiyama I."/>
            <person name="Ito T."/>
            <person name="Fujiyama A."/>
            <person name="Inagaki F."/>
            <person name="Takami H."/>
        </authorList>
    </citation>
    <scope>NUCLEOTIDE SEQUENCE</scope>
    <source>
        <strain evidence="1">Expedition CK06-06</strain>
    </source>
</reference>
<name>X0SKH9_9ZZZZ</name>
<comment type="caution">
    <text evidence="1">The sequence shown here is derived from an EMBL/GenBank/DDBJ whole genome shotgun (WGS) entry which is preliminary data.</text>
</comment>